<dbReference type="Pfam" id="PF20186">
    <property type="entry name" value="DUF6549"/>
    <property type="match status" value="1"/>
</dbReference>
<sequence>MRISNVMVAVLLAGHVLALASAISWACQLKSENSRLRQNQILLLRGEQARMERWVTKDGRNVMAIEALTLRIGELSRQGDSLLLVARSLGIRNRRLQEMARTVYRTQTVVRTMVHDSVVKIAPGRTDTLPCLSYRDPWLSFAGCLRADSFIGEIHARDTLDIVVHRIPRRFLFFRWGCKAVKMQAVCRNPHTQLTYMRYVRLVD</sequence>
<comment type="caution">
    <text evidence="1">The sequence shown here is derived from an EMBL/GenBank/DDBJ whole genome shotgun (WGS) entry which is preliminary data.</text>
</comment>
<accession>A0A318HX54</accession>
<gene>
    <name evidence="1" type="ORF">EJ73_01784</name>
</gene>
<evidence type="ECO:0000313" key="1">
    <source>
        <dbReference type="EMBL" id="PXX21260.1"/>
    </source>
</evidence>
<dbReference type="AlphaFoldDB" id="A0A318HX54"/>
<dbReference type="OrthoDB" id="1073168at2"/>
<reference evidence="1 2" key="1">
    <citation type="submission" date="2018-05" db="EMBL/GenBank/DDBJ databases">
        <title>Genomic Encyclopedia of Type Strains, Phase I: the one thousand microbial genomes (KMG-I) project.</title>
        <authorList>
            <person name="Kyrpides N."/>
        </authorList>
    </citation>
    <scope>NUCLEOTIDE SEQUENCE [LARGE SCALE GENOMIC DNA]</scope>
    <source>
        <strain evidence="1 2">DSM 15611</strain>
    </source>
</reference>
<name>A0A318HX54_9BACT</name>
<dbReference type="InterPro" id="IPR046679">
    <property type="entry name" value="DUF6549"/>
</dbReference>
<dbReference type="EMBL" id="QJJX01000021">
    <property type="protein sequence ID" value="PXX21260.1"/>
    <property type="molecule type" value="Genomic_DNA"/>
</dbReference>
<keyword evidence="2" id="KW-1185">Reference proteome</keyword>
<evidence type="ECO:0000313" key="2">
    <source>
        <dbReference type="Proteomes" id="UP000248314"/>
    </source>
</evidence>
<organism evidence="1 2">
    <name type="scientific">Hoylesella shahii DSM 15611 = JCM 12083</name>
    <dbReference type="NCBI Taxonomy" id="1122991"/>
    <lineage>
        <taxon>Bacteria</taxon>
        <taxon>Pseudomonadati</taxon>
        <taxon>Bacteroidota</taxon>
        <taxon>Bacteroidia</taxon>
        <taxon>Bacteroidales</taxon>
        <taxon>Prevotellaceae</taxon>
        <taxon>Hoylesella</taxon>
    </lineage>
</organism>
<dbReference type="Proteomes" id="UP000248314">
    <property type="component" value="Unassembled WGS sequence"/>
</dbReference>
<dbReference type="RefSeq" id="WP_146210620.1">
    <property type="nucleotide sequence ID" value="NZ_BAIZ01000021.1"/>
</dbReference>
<proteinExistence type="predicted"/>
<protein>
    <submittedName>
        <fullName evidence="1">Uncharacterized protein</fullName>
    </submittedName>
</protein>
<dbReference type="STRING" id="1122991.GCA_000613445_01530"/>